<name>G9WKF6_9FIRM</name>
<proteinExistence type="predicted"/>
<dbReference type="Proteomes" id="UP000018461">
    <property type="component" value="Unassembled WGS sequence"/>
</dbReference>
<keyword evidence="2" id="KW-1185">Reference proteome</keyword>
<reference evidence="1" key="1">
    <citation type="submission" date="2011-08" db="EMBL/GenBank/DDBJ databases">
        <authorList>
            <consortium name="The Broad Institute Genome Sequencing Platform"/>
            <person name="Earl A."/>
            <person name="Ward D."/>
            <person name="Feldgarden M."/>
            <person name="Gevers D."/>
            <person name="Sizova M."/>
            <person name="Hazen A."/>
            <person name="Epstein S."/>
            <person name="Young S.K."/>
            <person name="Zeng Q."/>
            <person name="Gargeya S."/>
            <person name="Fitzgerald M."/>
            <person name="Haas B."/>
            <person name="Abouelleil A."/>
            <person name="Alvarado L."/>
            <person name="Arachchi H.M."/>
            <person name="Berlin A."/>
            <person name="Brown A."/>
            <person name="Chapman S.B."/>
            <person name="Chen Z."/>
            <person name="Dunbar C."/>
            <person name="Freedman E."/>
            <person name="Gearin G."/>
            <person name="Gellesch M."/>
            <person name="Goldberg J."/>
            <person name="Griggs A."/>
            <person name="Gujja S."/>
            <person name="Heiman D."/>
            <person name="Howarth C."/>
            <person name="Larson L."/>
            <person name="Lui A."/>
            <person name="MacDonald P.J.P."/>
            <person name="Montmayeur A."/>
            <person name="Murphy C."/>
            <person name="Neiman D."/>
            <person name="Pearson M."/>
            <person name="Priest M."/>
            <person name="Roberts A."/>
            <person name="Saif S."/>
            <person name="Shea T."/>
            <person name="Shenoy N."/>
            <person name="Sisk P."/>
            <person name="Stolte C."/>
            <person name="Sykes S."/>
            <person name="Wortman J."/>
            <person name="Nusbaum C."/>
            <person name="Birren B."/>
        </authorList>
    </citation>
    <scope>NUCLEOTIDE SEQUENCE</scope>
    <source>
        <strain evidence="1">ACB1</strain>
    </source>
</reference>
<dbReference type="HOGENOM" id="CLU_2524322_0_0_9"/>
<dbReference type="EMBL" id="AFZC02000002">
    <property type="protein sequence ID" value="EHL13798.1"/>
    <property type="molecule type" value="Genomic_DNA"/>
</dbReference>
<accession>G9WKF6</accession>
<comment type="caution">
    <text evidence="1">The sequence shown here is derived from an EMBL/GenBank/DDBJ whole genome shotgun (WGS) entry which is preliminary data.</text>
</comment>
<evidence type="ECO:0000313" key="1">
    <source>
        <dbReference type="EMBL" id="EHL13798.1"/>
    </source>
</evidence>
<organism evidence="1 2">
    <name type="scientific">Oribacterium parvum ACB1</name>
    <dbReference type="NCBI Taxonomy" id="796943"/>
    <lineage>
        <taxon>Bacteria</taxon>
        <taxon>Bacillati</taxon>
        <taxon>Bacillota</taxon>
        <taxon>Clostridia</taxon>
        <taxon>Lachnospirales</taxon>
        <taxon>Lachnospiraceae</taxon>
        <taxon>Oribacterium</taxon>
    </lineage>
</organism>
<gene>
    <name evidence="1" type="ORF">HMPREF9625_01863</name>
</gene>
<evidence type="ECO:0000313" key="2">
    <source>
        <dbReference type="Proteomes" id="UP000018461"/>
    </source>
</evidence>
<dbReference type="RefSeq" id="WP_009535701.1">
    <property type="nucleotide sequence ID" value="NZ_KE148312.1"/>
</dbReference>
<dbReference type="PATRIC" id="fig|796943.3.peg.211"/>
<sequence length="84" mass="9617">MMKIIPVPYGDELSLNVDEQDNRICIELAIQTAYRFGIAESEAVDLAHNILETVRENWEKIAKSYGISHGQIEDMRPAFDVCYQ</sequence>
<dbReference type="STRING" id="796943.HMPREF9625_01863"/>
<dbReference type="AlphaFoldDB" id="G9WKF6"/>
<protein>
    <submittedName>
        <fullName evidence="1">Uncharacterized protein</fullName>
    </submittedName>
</protein>
<reference evidence="1" key="2">
    <citation type="submission" date="2013-03" db="EMBL/GenBank/DDBJ databases">
        <title>The Genome Sequence of Oribacterium sp. ACB1.</title>
        <authorList>
            <consortium name="The Broad Institute Genomics Platform"/>
            <consortium name="The Broad Institute Genome Sequencing Center for Infectious Disease"/>
            <person name="Earl A."/>
            <person name="Ward D."/>
            <person name="Feldgarden M."/>
            <person name="Gevers D."/>
            <person name="Sizova M."/>
            <person name="Hazen A."/>
            <person name="Epstein S."/>
            <person name="Walker B."/>
            <person name="Young S."/>
            <person name="Zeng Q."/>
            <person name="Gargeya S."/>
            <person name="Fitzgerald M."/>
            <person name="Haas B."/>
            <person name="Abouelleil A."/>
            <person name="Allen A.W."/>
            <person name="Alvarado L."/>
            <person name="Arachchi H.M."/>
            <person name="Berlin A.M."/>
            <person name="Chapman S.B."/>
            <person name="Gainer-Dewar J."/>
            <person name="Goldberg J."/>
            <person name="Griggs A."/>
            <person name="Gujja S."/>
            <person name="Hansen M."/>
            <person name="Howarth C."/>
            <person name="Imamovic A."/>
            <person name="Ireland A."/>
            <person name="Larimer J."/>
            <person name="McCowan C."/>
            <person name="Murphy C."/>
            <person name="Pearson M."/>
            <person name="Poon T.W."/>
            <person name="Priest M."/>
            <person name="Roberts A."/>
            <person name="Saif S."/>
            <person name="Shea T."/>
            <person name="Sisk P."/>
            <person name="Sykes S."/>
            <person name="Wortman J."/>
            <person name="Nusbaum C."/>
            <person name="Birren B."/>
        </authorList>
    </citation>
    <scope>NUCLEOTIDE SEQUENCE [LARGE SCALE GENOMIC DNA]</scope>
    <source>
        <strain evidence="1">ACB1</strain>
    </source>
</reference>